<evidence type="ECO:0000313" key="2">
    <source>
        <dbReference type="EMBL" id="OHB02466.1"/>
    </source>
</evidence>
<gene>
    <name evidence="2" type="ORF">A3A96_01165</name>
</gene>
<protein>
    <submittedName>
        <fullName evidence="2">Uncharacterized protein</fullName>
    </submittedName>
</protein>
<accession>A0A1G2TYS9</accession>
<comment type="caution">
    <text evidence="2">The sequence shown here is derived from an EMBL/GenBank/DDBJ whole genome shotgun (WGS) entry which is preliminary data.</text>
</comment>
<dbReference type="STRING" id="1802758.A3A96_01165"/>
<dbReference type="AlphaFoldDB" id="A0A1G2TYS9"/>
<dbReference type="Proteomes" id="UP000177707">
    <property type="component" value="Unassembled WGS sequence"/>
</dbReference>
<evidence type="ECO:0000313" key="3">
    <source>
        <dbReference type="Proteomes" id="UP000177707"/>
    </source>
</evidence>
<keyword evidence="1" id="KW-0175">Coiled coil</keyword>
<proteinExistence type="predicted"/>
<organism evidence="2 3">
    <name type="scientific">Candidatus Zambryskibacteria bacterium RIFCSPLOWO2_01_FULL_39_39</name>
    <dbReference type="NCBI Taxonomy" id="1802758"/>
    <lineage>
        <taxon>Bacteria</taxon>
        <taxon>Candidatus Zambryskiibacteriota</taxon>
    </lineage>
</organism>
<feature type="coiled-coil region" evidence="1">
    <location>
        <begin position="25"/>
        <end position="67"/>
    </location>
</feature>
<feature type="coiled-coil region" evidence="1">
    <location>
        <begin position="96"/>
        <end position="144"/>
    </location>
</feature>
<evidence type="ECO:0000256" key="1">
    <source>
        <dbReference type="SAM" id="Coils"/>
    </source>
</evidence>
<sequence length="146" mass="17582">MWILILIKNMEGEPKPKSRIEEIKRTDLKETRERIERINTEIEELNRQIAEAANEDEKMKAKKLLEEKTFELSMRNDQIKFMESGEADKSYEENEKAEQREKLIEEINRIGKLRDEQFAIITEAERKVRKLDEEKEQLTKQLQNFN</sequence>
<name>A0A1G2TYS9_9BACT</name>
<dbReference type="EMBL" id="MHWB01000004">
    <property type="protein sequence ID" value="OHB02466.1"/>
    <property type="molecule type" value="Genomic_DNA"/>
</dbReference>
<reference evidence="2 3" key="1">
    <citation type="journal article" date="2016" name="Nat. Commun.">
        <title>Thousands of microbial genomes shed light on interconnected biogeochemical processes in an aquifer system.</title>
        <authorList>
            <person name="Anantharaman K."/>
            <person name="Brown C.T."/>
            <person name="Hug L.A."/>
            <person name="Sharon I."/>
            <person name="Castelle C.J."/>
            <person name="Probst A.J."/>
            <person name="Thomas B.C."/>
            <person name="Singh A."/>
            <person name="Wilkins M.J."/>
            <person name="Karaoz U."/>
            <person name="Brodie E.L."/>
            <person name="Williams K.H."/>
            <person name="Hubbard S.S."/>
            <person name="Banfield J.F."/>
        </authorList>
    </citation>
    <scope>NUCLEOTIDE SEQUENCE [LARGE SCALE GENOMIC DNA]</scope>
</reference>